<evidence type="ECO:0000313" key="2">
    <source>
        <dbReference type="EMBL" id="MCL2914547.1"/>
    </source>
</evidence>
<dbReference type="CDD" id="cd17748">
    <property type="entry name" value="BRCT_DNA_ligase_like"/>
    <property type="match status" value="1"/>
</dbReference>
<dbReference type="Pfam" id="PF00533">
    <property type="entry name" value="BRCT"/>
    <property type="match status" value="1"/>
</dbReference>
<dbReference type="RefSeq" id="WP_249249233.1">
    <property type="nucleotide sequence ID" value="NZ_JAKIKT010000004.1"/>
</dbReference>
<dbReference type="Gene3D" id="3.40.50.10190">
    <property type="entry name" value="BRCT domain"/>
    <property type="match status" value="1"/>
</dbReference>
<comment type="caution">
    <text evidence="2">The sequence shown here is derived from an EMBL/GenBank/DDBJ whole genome shotgun (WGS) entry which is preliminary data.</text>
</comment>
<sequence>MDVSKAINYKANKCKAFTTLYGILKGIDADKTLKNEEVLFLGSWLKEQKYLPRDGDVLDIEDLITDILDDGIITQDEMDDLRSLLRDVVDFNDCAVIGSDEAVNQLIGFMKGITCDNTLNDREISSLADAIASLGLGAENSVISIVTRKLEQILADGVVTDCERLELLNLLKRASGQEFMETGAAEGCALSIVTENLPFQSISGVTVCFTGTFSGQSRKDIQKIATLRGAIVSKSITQKLNLLVVGGEASRDWKFSSYGRKIQTVFELRDKGFEIHIIDEPTWTALVDG</sequence>
<dbReference type="EMBL" id="JAKIKT010000004">
    <property type="protein sequence ID" value="MCL2914547.1"/>
    <property type="molecule type" value="Genomic_DNA"/>
</dbReference>
<name>A0ABT0N7W6_9GAMM</name>
<feature type="domain" description="BRCT" evidence="1">
    <location>
        <begin position="202"/>
        <end position="280"/>
    </location>
</feature>
<keyword evidence="3" id="KW-1185">Reference proteome</keyword>
<protein>
    <submittedName>
        <fullName evidence="2">BRCT domain-containing protein</fullName>
    </submittedName>
</protein>
<dbReference type="PROSITE" id="PS50172">
    <property type="entry name" value="BRCT"/>
    <property type="match status" value="1"/>
</dbReference>
<evidence type="ECO:0000313" key="3">
    <source>
        <dbReference type="Proteomes" id="UP001202831"/>
    </source>
</evidence>
<dbReference type="InterPro" id="IPR036420">
    <property type="entry name" value="BRCT_dom_sf"/>
</dbReference>
<dbReference type="SUPFAM" id="SSF52113">
    <property type="entry name" value="BRCT domain"/>
    <property type="match status" value="1"/>
</dbReference>
<evidence type="ECO:0000259" key="1">
    <source>
        <dbReference type="PROSITE" id="PS50172"/>
    </source>
</evidence>
<accession>A0ABT0N7W6</accession>
<gene>
    <name evidence="2" type="ORF">L2725_12295</name>
</gene>
<organism evidence="2 3">
    <name type="scientific">Shewanella corallii</name>
    <dbReference type="NCBI Taxonomy" id="560080"/>
    <lineage>
        <taxon>Bacteria</taxon>
        <taxon>Pseudomonadati</taxon>
        <taxon>Pseudomonadota</taxon>
        <taxon>Gammaproteobacteria</taxon>
        <taxon>Alteromonadales</taxon>
        <taxon>Shewanellaceae</taxon>
        <taxon>Shewanella</taxon>
    </lineage>
</organism>
<dbReference type="Proteomes" id="UP001202831">
    <property type="component" value="Unassembled WGS sequence"/>
</dbReference>
<proteinExistence type="predicted"/>
<dbReference type="InterPro" id="IPR001357">
    <property type="entry name" value="BRCT_dom"/>
</dbReference>
<reference evidence="2 3" key="1">
    <citation type="submission" date="2022-01" db="EMBL/GenBank/DDBJ databases">
        <title>Whole genome-based taxonomy of the Shewanellaceae.</title>
        <authorList>
            <person name="Martin-Rodriguez A.J."/>
        </authorList>
    </citation>
    <scope>NUCLEOTIDE SEQUENCE [LARGE SCALE GENOMIC DNA]</scope>
    <source>
        <strain evidence="2 3">DSM 21332</strain>
    </source>
</reference>